<dbReference type="EMBL" id="QXDJ01000003">
    <property type="protein sequence ID" value="RII34538.1"/>
    <property type="molecule type" value="Genomic_DNA"/>
</dbReference>
<dbReference type="PANTHER" id="PTHR10545">
    <property type="entry name" value="DIAMINE N-ACETYLTRANSFERASE"/>
    <property type="match status" value="1"/>
</dbReference>
<dbReference type="STRING" id="225345.CLCHR_20960"/>
<dbReference type="Proteomes" id="UP000265930">
    <property type="component" value="Unassembled WGS sequence"/>
</dbReference>
<keyword evidence="3" id="KW-0012">Acyltransferase</keyword>
<dbReference type="AlphaFoldDB" id="A0A1V4IRB8"/>
<comment type="similarity">
    <text evidence="1">Belongs to the acetyltransferase family.</text>
</comment>
<keyword evidence="7" id="KW-1185">Reference proteome</keyword>
<dbReference type="OrthoDB" id="9792929at2"/>
<proteinExistence type="inferred from homology"/>
<reference evidence="5 7" key="1">
    <citation type="submission" date="2017-03" db="EMBL/GenBank/DDBJ databases">
        <title>Genome sequence of Clostridium chromiireducens DSM 23318.</title>
        <authorList>
            <person name="Poehlein A."/>
            <person name="Daniel R."/>
        </authorList>
    </citation>
    <scope>NUCLEOTIDE SEQUENCE [LARGE SCALE GENOMIC DNA]</scope>
    <source>
        <strain evidence="5 7">DSM 23318</strain>
    </source>
</reference>
<dbReference type="InterPro" id="IPR051016">
    <property type="entry name" value="Diverse_Substrate_AcTransf"/>
</dbReference>
<evidence type="ECO:0000313" key="6">
    <source>
        <dbReference type="EMBL" id="RII34538.1"/>
    </source>
</evidence>
<evidence type="ECO:0000313" key="7">
    <source>
        <dbReference type="Proteomes" id="UP000191056"/>
    </source>
</evidence>
<name>A0A1V4IRB8_9CLOT</name>
<dbReference type="RefSeq" id="WP_079439651.1">
    <property type="nucleotide sequence ID" value="NZ_MZGT01000024.1"/>
</dbReference>
<dbReference type="Pfam" id="PF00583">
    <property type="entry name" value="Acetyltransf_1"/>
    <property type="match status" value="1"/>
</dbReference>
<dbReference type="PANTHER" id="PTHR10545:SF29">
    <property type="entry name" value="GH14572P-RELATED"/>
    <property type="match status" value="1"/>
</dbReference>
<evidence type="ECO:0000313" key="8">
    <source>
        <dbReference type="Proteomes" id="UP000265930"/>
    </source>
</evidence>
<evidence type="ECO:0000313" key="5">
    <source>
        <dbReference type="EMBL" id="OPJ62360.1"/>
    </source>
</evidence>
<evidence type="ECO:0000256" key="3">
    <source>
        <dbReference type="ARBA" id="ARBA00023315"/>
    </source>
</evidence>
<reference evidence="6 8" key="2">
    <citation type="submission" date="2018-08" db="EMBL/GenBank/DDBJ databases">
        <title>Genome of Clostridium chromiireducens C1, DSM12136.</title>
        <authorList>
            <person name="Xing M."/>
            <person name="Wei Y."/>
            <person name="Ang E.L."/>
            <person name="Zhao H."/>
            <person name="Zhang Y."/>
        </authorList>
    </citation>
    <scope>NUCLEOTIDE SEQUENCE [LARGE SCALE GENOMIC DNA]</scope>
    <source>
        <strain evidence="6 8">C1</strain>
    </source>
</reference>
<comment type="caution">
    <text evidence="5">The sequence shown here is derived from an EMBL/GenBank/DDBJ whole genome shotgun (WGS) entry which is preliminary data.</text>
</comment>
<organism evidence="5 7">
    <name type="scientific">Clostridium chromiireducens</name>
    <dbReference type="NCBI Taxonomy" id="225345"/>
    <lineage>
        <taxon>Bacteria</taxon>
        <taxon>Bacillati</taxon>
        <taxon>Bacillota</taxon>
        <taxon>Clostridia</taxon>
        <taxon>Eubacteriales</taxon>
        <taxon>Clostridiaceae</taxon>
        <taxon>Clostridium</taxon>
    </lineage>
</organism>
<evidence type="ECO:0000256" key="2">
    <source>
        <dbReference type="ARBA" id="ARBA00022679"/>
    </source>
</evidence>
<keyword evidence="2 5" id="KW-0808">Transferase</keyword>
<dbReference type="SUPFAM" id="SSF55729">
    <property type="entry name" value="Acyl-CoA N-acyltransferases (Nat)"/>
    <property type="match status" value="1"/>
</dbReference>
<accession>A0A1V4IRB8</accession>
<evidence type="ECO:0000256" key="1">
    <source>
        <dbReference type="ARBA" id="ARBA00008694"/>
    </source>
</evidence>
<dbReference type="InterPro" id="IPR000182">
    <property type="entry name" value="GNAT_dom"/>
</dbReference>
<dbReference type="EMBL" id="MZGT01000024">
    <property type="protein sequence ID" value="OPJ62360.1"/>
    <property type="molecule type" value="Genomic_DNA"/>
</dbReference>
<dbReference type="Proteomes" id="UP000191056">
    <property type="component" value="Unassembled WGS sequence"/>
</dbReference>
<sequence>MRKTIDTKVSNFKLRFAEEKDTGLVLALIKELADYEKLLNEVVATEEILYDSLFVRKKAEVIIGEYEDKPVGFALFFHNFSTFLGRPGIYLEDLYIKPEMRGLGLGKVMLSFLGKLAVERNCGRLEWWCIDWNEPSIEFYKRMGAKPMDEWTVYRVDDLELSKLANEF</sequence>
<dbReference type="InterPro" id="IPR016181">
    <property type="entry name" value="Acyl_CoA_acyltransferase"/>
</dbReference>
<dbReference type="Gene3D" id="3.40.630.30">
    <property type="match status" value="1"/>
</dbReference>
<feature type="domain" description="N-acetyltransferase" evidence="4">
    <location>
        <begin position="12"/>
        <end position="166"/>
    </location>
</feature>
<protein>
    <submittedName>
        <fullName evidence="5">Acetyltransferase (GNAT) family protein</fullName>
    </submittedName>
    <submittedName>
        <fullName evidence="6">GNAT family N-acetyltransferase</fullName>
    </submittedName>
</protein>
<dbReference type="PROSITE" id="PS51186">
    <property type="entry name" value="GNAT"/>
    <property type="match status" value="1"/>
</dbReference>
<dbReference type="GO" id="GO:0008080">
    <property type="term" value="F:N-acetyltransferase activity"/>
    <property type="evidence" value="ECO:0007669"/>
    <property type="project" value="TreeGrafter"/>
</dbReference>
<gene>
    <name evidence="5" type="ORF">CLCHR_20960</name>
    <name evidence="6" type="ORF">D2A34_15480</name>
</gene>
<dbReference type="CDD" id="cd04301">
    <property type="entry name" value="NAT_SF"/>
    <property type="match status" value="1"/>
</dbReference>
<dbReference type="FunFam" id="3.40.630.30:FF:000064">
    <property type="entry name" value="GNAT family acetyltransferase"/>
    <property type="match status" value="1"/>
</dbReference>
<evidence type="ECO:0000259" key="4">
    <source>
        <dbReference type="PROSITE" id="PS51186"/>
    </source>
</evidence>